<name>A0A6A2YVB2_HIBSY</name>
<dbReference type="AlphaFoldDB" id="A0A6A2YVB2"/>
<dbReference type="Proteomes" id="UP000436088">
    <property type="component" value="Unassembled WGS sequence"/>
</dbReference>
<dbReference type="PANTHER" id="PTHR34054">
    <property type="entry name" value="EXPRESSED PROTEIN"/>
    <property type="match status" value="1"/>
</dbReference>
<organism evidence="2 3">
    <name type="scientific">Hibiscus syriacus</name>
    <name type="common">Rose of Sharon</name>
    <dbReference type="NCBI Taxonomy" id="106335"/>
    <lineage>
        <taxon>Eukaryota</taxon>
        <taxon>Viridiplantae</taxon>
        <taxon>Streptophyta</taxon>
        <taxon>Embryophyta</taxon>
        <taxon>Tracheophyta</taxon>
        <taxon>Spermatophyta</taxon>
        <taxon>Magnoliopsida</taxon>
        <taxon>eudicotyledons</taxon>
        <taxon>Gunneridae</taxon>
        <taxon>Pentapetalae</taxon>
        <taxon>rosids</taxon>
        <taxon>malvids</taxon>
        <taxon>Malvales</taxon>
        <taxon>Malvaceae</taxon>
        <taxon>Malvoideae</taxon>
        <taxon>Hibiscus</taxon>
    </lineage>
</organism>
<reference evidence="2" key="1">
    <citation type="submission" date="2019-09" db="EMBL/GenBank/DDBJ databases">
        <title>Draft genome information of white flower Hibiscus syriacus.</title>
        <authorList>
            <person name="Kim Y.-M."/>
        </authorList>
    </citation>
    <scope>NUCLEOTIDE SEQUENCE [LARGE SCALE GENOMIC DNA]</scope>
    <source>
        <strain evidence="2">YM2019G1</strain>
    </source>
</reference>
<dbReference type="EMBL" id="VEPZ02001271">
    <property type="protein sequence ID" value="KAE8683287.1"/>
    <property type="molecule type" value="Genomic_DNA"/>
</dbReference>
<dbReference type="PANTHER" id="PTHR34054:SF2">
    <property type="entry name" value="EXPRESSED PROTEIN"/>
    <property type="match status" value="1"/>
</dbReference>
<keyword evidence="1" id="KW-0812">Transmembrane</keyword>
<evidence type="ECO:0000256" key="1">
    <source>
        <dbReference type="SAM" id="Phobius"/>
    </source>
</evidence>
<comment type="caution">
    <text evidence="2">The sequence shown here is derived from an EMBL/GenBank/DDBJ whole genome shotgun (WGS) entry which is preliminary data.</text>
</comment>
<keyword evidence="3" id="KW-1185">Reference proteome</keyword>
<dbReference type="OrthoDB" id="1707227at2759"/>
<evidence type="ECO:0000313" key="3">
    <source>
        <dbReference type="Proteomes" id="UP000436088"/>
    </source>
</evidence>
<proteinExistence type="predicted"/>
<feature type="transmembrane region" description="Helical" evidence="1">
    <location>
        <begin position="6"/>
        <end position="30"/>
    </location>
</feature>
<keyword evidence="1" id="KW-1133">Transmembrane helix</keyword>
<gene>
    <name evidence="2" type="ORF">F3Y22_tig00111213pilonHSYRG00668</name>
</gene>
<sequence>MKSLSSVGVGLSIVFVVLFLALIAELYYLLWWKKRLTTNSVDIENDYNSSATELFYMFCWKKSAPSPHGIQRQPSHHINHSLQSNKDLFFKPYGDDDDGLGPPGLLFTIVEETKEDLESEEGVVFCVETPYLTPLASPPFLTPPLTPLEAACGAFDPLFKSSNGGDLDTSSSSSSPPSKFRFLQEAEGKLHRKKKIVH</sequence>
<dbReference type="InterPro" id="IPR045884">
    <property type="entry name" value="At5g59350-like"/>
</dbReference>
<keyword evidence="1" id="KW-0472">Membrane</keyword>
<evidence type="ECO:0000313" key="2">
    <source>
        <dbReference type="EMBL" id="KAE8683287.1"/>
    </source>
</evidence>
<protein>
    <submittedName>
        <fullName evidence="2">RING/U-box superfamily protein</fullName>
    </submittedName>
</protein>
<accession>A0A6A2YVB2</accession>